<name>A0A023EWU6_TRIIF</name>
<dbReference type="EMBL" id="GBBI01005094">
    <property type="protein sequence ID" value="JAC13618.1"/>
    <property type="molecule type" value="mRNA"/>
</dbReference>
<dbReference type="GO" id="GO:0006383">
    <property type="term" value="P:transcription by RNA polymerase III"/>
    <property type="evidence" value="ECO:0007669"/>
    <property type="project" value="InterPro"/>
</dbReference>
<feature type="repeat" description="TPR" evidence="1">
    <location>
        <begin position="188"/>
        <end position="221"/>
    </location>
</feature>
<organism evidence="2">
    <name type="scientific">Triatoma infestans</name>
    <name type="common">Assassin bug</name>
    <dbReference type="NCBI Taxonomy" id="30076"/>
    <lineage>
        <taxon>Eukaryota</taxon>
        <taxon>Metazoa</taxon>
        <taxon>Ecdysozoa</taxon>
        <taxon>Arthropoda</taxon>
        <taxon>Hexapoda</taxon>
        <taxon>Insecta</taxon>
        <taxon>Pterygota</taxon>
        <taxon>Neoptera</taxon>
        <taxon>Paraneoptera</taxon>
        <taxon>Hemiptera</taxon>
        <taxon>Heteroptera</taxon>
        <taxon>Panheteroptera</taxon>
        <taxon>Cimicomorpha</taxon>
        <taxon>Reduviidae</taxon>
        <taxon>Triatominae</taxon>
        <taxon>Triatoma</taxon>
    </lineage>
</organism>
<dbReference type="InterPro" id="IPR039340">
    <property type="entry name" value="Tfc4/TFIIIC-102/Sfc4"/>
</dbReference>
<dbReference type="InterPro" id="IPR019734">
    <property type="entry name" value="TPR_rpt"/>
</dbReference>
<dbReference type="Gene3D" id="1.25.40.10">
    <property type="entry name" value="Tetratricopeptide repeat domain"/>
    <property type="match status" value="3"/>
</dbReference>
<proteinExistence type="evidence at transcript level"/>
<dbReference type="InterPro" id="IPR011990">
    <property type="entry name" value="TPR-like_helical_dom_sf"/>
</dbReference>
<keyword evidence="1" id="KW-0802">TPR repeat</keyword>
<dbReference type="PANTHER" id="PTHR23082:SF0">
    <property type="entry name" value="GENERAL TRANSCRIPTION FACTOR 3C POLYPEPTIDE 3"/>
    <property type="match status" value="1"/>
</dbReference>
<dbReference type="PANTHER" id="PTHR23082">
    <property type="entry name" value="TRANSCRIPTION INITIATION FACTOR IIIC TFIIIC , POLYPEPTIDE 3-RELATED"/>
    <property type="match status" value="1"/>
</dbReference>
<dbReference type="Pfam" id="PF14559">
    <property type="entry name" value="TPR_19"/>
    <property type="match status" value="1"/>
</dbReference>
<protein>
    <submittedName>
        <fullName evidence="2">Putative rna polymerase iii transcription factor tfiiic</fullName>
    </submittedName>
</protein>
<evidence type="ECO:0000313" key="2">
    <source>
        <dbReference type="EMBL" id="JAC13618.1"/>
    </source>
</evidence>
<dbReference type="AlphaFoldDB" id="A0A023EWU6"/>
<sequence length="838" mass="95773">MNHMKSLDTSPEILDFSCSTSEMHIIEEDPLKIDEDLSDLDNHYFESNEEEQVLVNKFLDGEMNFNEYIENVSGGTEETDIYGNDVTTRVFESHGADIKEVTYSQSTKMKKTTRKLPPALKGLMGEANLRVAKGDNETAVKICLEIIRQVPTAPEPFLTLAGIYDEMGEQDKCLQMSLVAAHLSSTDVDQWIHLAEMSEKQGNVKQAVTCYTKAINLDITNMELHEKRATLLEILGDKRTALRGYLRLLSSLKPEQGEQILNIAKFIAEIYHKENDIVKASAALDVAIEKCPSFINSEFINLQLDLLLLLKNYRRCLELMVGFCDLVVEAETNDKDTFIVLNCSIPSNTPIDILAKLIIVLIHMRAINLIGKLIEPIIDINPCDAGDLHLDIAEAYAEEGYFAEANNIFKFLVHSETYNLPGVWLKYAENLRKVGNIKDAIGAFYEVLKKVPQHVEARLTLASLLVEYGRTDDAISVLTESDEYDCHDVGLLYERCMLLKRDMNRAQELIMVGQVLFSRHSTQIRNKDELSTISTIQRYDRKRTAVRLVRMTKKEPEMDNDLDNALLKKDSRKPSVEEEWELFKYICTVCVQMKMFSTFQRLTFTAQLSTVLFVYKHEIDILSVIASFLNKDTHNGYNIVRTLVIKKCFNVKLWHLFNLIVTKSDDARHNRFIMRQLARNCDHPALGHLHGNNCLVSGTYKYAMHEYSIAFNKKPSPLGALLLGLTYLQMAAQKFTSKKHRLVIQALGLLAQYKELRGPEGLQEVHYNLGRGFHHLGLFTPAIFHYRKVLEYATLPLAREQPHIFDLSREAAFNLHLIYNQSESYDLAKMYIDKYIIV</sequence>
<dbReference type="PROSITE" id="PS50005">
    <property type="entry name" value="TPR"/>
    <property type="match status" value="1"/>
</dbReference>
<dbReference type="SUPFAM" id="SSF48452">
    <property type="entry name" value="TPR-like"/>
    <property type="match status" value="3"/>
</dbReference>
<dbReference type="GO" id="GO:0000127">
    <property type="term" value="C:transcription factor TFIIIC complex"/>
    <property type="evidence" value="ECO:0007669"/>
    <property type="project" value="TreeGrafter"/>
</dbReference>
<reference evidence="2" key="1">
    <citation type="journal article" date="2014" name="PLoS Negl. Trop. Dis.">
        <title>An updated insight into the Sialotranscriptome of Triatoma infestans: developmental stage and geographic variations.</title>
        <authorList>
            <person name="Schwarz A."/>
            <person name="Medrano-Mercado N."/>
            <person name="Schaub G.A."/>
            <person name="Struchiner C.J."/>
            <person name="Bargues M.D."/>
            <person name="Levy M.Z."/>
            <person name="Ribeiro J.M."/>
        </authorList>
    </citation>
    <scope>NUCLEOTIDE SEQUENCE</scope>
    <source>
        <strain evidence="2">Chile</strain>
        <tissue evidence="2">Salivary glands</tissue>
    </source>
</reference>
<dbReference type="SMART" id="SM00028">
    <property type="entry name" value="TPR"/>
    <property type="match status" value="5"/>
</dbReference>
<evidence type="ECO:0000256" key="1">
    <source>
        <dbReference type="PROSITE-ProRule" id="PRU00339"/>
    </source>
</evidence>
<accession>A0A023EWU6</accession>